<dbReference type="SMART" id="SM00235">
    <property type="entry name" value="ZnMc"/>
    <property type="match status" value="1"/>
</dbReference>
<dbReference type="GO" id="GO:0006508">
    <property type="term" value="P:proteolysis"/>
    <property type="evidence" value="ECO:0007669"/>
    <property type="project" value="UniProtKB-KW"/>
</dbReference>
<dbReference type="Gene3D" id="2.150.10.10">
    <property type="entry name" value="Serralysin-like metalloprotease, C-terminal"/>
    <property type="match status" value="6"/>
</dbReference>
<protein>
    <submittedName>
        <fullName evidence="7">Ca2+-binding RTX toxin-like protein</fullName>
    </submittedName>
</protein>
<name>A0A2T5UW40_9HYPH</name>
<evidence type="ECO:0000256" key="1">
    <source>
        <dbReference type="ARBA" id="ARBA00001913"/>
    </source>
</evidence>
<accession>A0A2T5UW40</accession>
<gene>
    <name evidence="7" type="ORF">C8N35_11249</name>
</gene>
<sequence>MPVGRHYCLPPRTWQNDKCVPVFPDDVDEFRCRIHVSLGAVTHDGASINSLRHERMTVDHTLSGLCACPACAGGSQFQAEAVTPQESYTDVWTLSQISDQLSRFNAEWSGTTVTYGFSTSAPSYSFSNNDEGYGYSVFAAAQKAAARDAIESWGDLIAVNFVESASSSAQIQFANTTTGPQVAWAYYPSSSSSGGDVWVNPDYSYNSRLNYGEYGYHTLVHEIGHAIGLAHPGDYNGGSPSYYTSADYQQDTRQYTVMSYFSASYTGADHSPPGQGTSYAATPLLHDITAIQDVYGANMTTRTGNTTYGFNSNAGRDAFDFTINTAPVVAIWDAGGIDTLDLSGTGYSQVINLTAGTFSDVLGMTDNLAIAFNVTIENAAGGSGSDDMTGNDANNRLIGNAGADTLRGAAGNDVLRGGTGADTLDGGAGNDWVDYSTSSSGVTVNLGDGASESGGEAQGDTLVDIEYVLGSAHADVIVGDGAGNILRGYDGNDRLVGNGGSDTLRGEDGNDVLRGGAGADNLQGGAGIDWADYSGSAAGVHVNIADAAAETGGDAQGDVLSGIEYILGSAHDDVIVGDGNNNYLRGYDGSDRLFGNGGSDILRGEGGNDVLRGGTGGDILDGGDGIDWVDYSTSASGVIVTLADGTAESGGDAAGDRLSGIEYVLGSAHDDVIAGDSTANYLRGHDGNDRLFGNGGNDILRGEGGNDVLNGGAGADQLQGGAGIDWADYSGSASAVNVDLSDGLAESGGDAAGDRLTDIEYVLGSAHDDMIVGDAGNNYLRGYLGDDQLFGGDGNDMLRGGQGADALDGGVGFDWAFYMASTSGVIVDLSDGLAESGGEAEGDTLVNIEAVYGSNHADTLTGDAGNNYLRGHGGNDTLEGKGGNDVLQGDAGADTFVFAAGFGTDIVTDFADGLDQIWFSSDLGVASVGDLFSSFGHEDSGSYIFDFGADGYVTIANATQVQLQDDVFLVA</sequence>
<dbReference type="PROSITE" id="PS00330">
    <property type="entry name" value="HEMOLYSIN_CALCIUM"/>
    <property type="match status" value="10"/>
</dbReference>
<dbReference type="EMBL" id="QAYG01000012">
    <property type="protein sequence ID" value="PTW55724.1"/>
    <property type="molecule type" value="Genomic_DNA"/>
</dbReference>
<dbReference type="InterPro" id="IPR050557">
    <property type="entry name" value="RTX_toxin/Mannuronan_C5-epim"/>
</dbReference>
<dbReference type="GO" id="GO:0008270">
    <property type="term" value="F:zinc ion binding"/>
    <property type="evidence" value="ECO:0007669"/>
    <property type="project" value="InterPro"/>
</dbReference>
<dbReference type="SUPFAM" id="SSF55486">
    <property type="entry name" value="Metalloproteases ('zincins'), catalytic domain"/>
    <property type="match status" value="1"/>
</dbReference>
<dbReference type="PANTHER" id="PTHR38340">
    <property type="entry name" value="S-LAYER PROTEIN"/>
    <property type="match status" value="1"/>
</dbReference>
<keyword evidence="4" id="KW-0964">Secreted</keyword>
<dbReference type="GO" id="GO:0004222">
    <property type="term" value="F:metalloendopeptidase activity"/>
    <property type="evidence" value="ECO:0007669"/>
    <property type="project" value="InterPro"/>
</dbReference>
<evidence type="ECO:0000256" key="5">
    <source>
        <dbReference type="ARBA" id="ARBA00022737"/>
    </source>
</evidence>
<evidence type="ECO:0000256" key="2">
    <source>
        <dbReference type="ARBA" id="ARBA00004613"/>
    </source>
</evidence>
<evidence type="ECO:0000256" key="4">
    <source>
        <dbReference type="ARBA" id="ARBA00022525"/>
    </source>
</evidence>
<dbReference type="InterPro" id="IPR006026">
    <property type="entry name" value="Peptidase_Metallo"/>
</dbReference>
<comment type="similarity">
    <text evidence="3">Belongs to the peptidase M10B family.</text>
</comment>
<dbReference type="InterPro" id="IPR024079">
    <property type="entry name" value="MetalloPept_cat_dom_sf"/>
</dbReference>
<dbReference type="GO" id="GO:0005509">
    <property type="term" value="F:calcium ion binding"/>
    <property type="evidence" value="ECO:0007669"/>
    <property type="project" value="InterPro"/>
</dbReference>
<dbReference type="PRINTS" id="PR00313">
    <property type="entry name" value="CABNDNGRPT"/>
</dbReference>
<dbReference type="PANTHER" id="PTHR38340:SF1">
    <property type="entry name" value="S-LAYER PROTEIN"/>
    <property type="match status" value="1"/>
</dbReference>
<evidence type="ECO:0000256" key="3">
    <source>
        <dbReference type="ARBA" id="ARBA00009490"/>
    </source>
</evidence>
<evidence type="ECO:0000259" key="6">
    <source>
        <dbReference type="SMART" id="SM00235"/>
    </source>
</evidence>
<dbReference type="InterPro" id="IPR034033">
    <property type="entry name" value="Serralysin-like"/>
</dbReference>
<evidence type="ECO:0000313" key="8">
    <source>
        <dbReference type="Proteomes" id="UP000244081"/>
    </source>
</evidence>
<dbReference type="CDD" id="cd04277">
    <property type="entry name" value="ZnMc_serralysin_like"/>
    <property type="match status" value="1"/>
</dbReference>
<dbReference type="AlphaFoldDB" id="A0A2T5UW40"/>
<dbReference type="Pfam" id="PF00353">
    <property type="entry name" value="HemolysinCabind"/>
    <property type="match status" value="7"/>
</dbReference>
<dbReference type="GO" id="GO:0031012">
    <property type="term" value="C:extracellular matrix"/>
    <property type="evidence" value="ECO:0007669"/>
    <property type="project" value="InterPro"/>
</dbReference>
<keyword evidence="5" id="KW-0677">Repeat</keyword>
<comment type="subcellular location">
    <subcellularLocation>
        <location evidence="2">Secreted</location>
    </subcellularLocation>
</comment>
<proteinExistence type="inferred from homology"/>
<dbReference type="InterPro" id="IPR011049">
    <property type="entry name" value="Serralysin-like_metalloprot_C"/>
</dbReference>
<keyword evidence="8" id="KW-1185">Reference proteome</keyword>
<dbReference type="InterPro" id="IPR001343">
    <property type="entry name" value="Hemolysn_Ca-bd"/>
</dbReference>
<comment type="cofactor">
    <cofactor evidence="1">
        <name>Ca(2+)</name>
        <dbReference type="ChEBI" id="CHEBI:29108"/>
    </cofactor>
</comment>
<evidence type="ECO:0000313" key="7">
    <source>
        <dbReference type="EMBL" id="PTW55724.1"/>
    </source>
</evidence>
<dbReference type="Pfam" id="PF13688">
    <property type="entry name" value="Reprolysin_5"/>
    <property type="match status" value="1"/>
</dbReference>
<dbReference type="GO" id="GO:0005615">
    <property type="term" value="C:extracellular space"/>
    <property type="evidence" value="ECO:0007669"/>
    <property type="project" value="InterPro"/>
</dbReference>
<dbReference type="Proteomes" id="UP000244081">
    <property type="component" value="Unassembled WGS sequence"/>
</dbReference>
<reference evidence="7 8" key="1">
    <citation type="submission" date="2018-04" db="EMBL/GenBank/DDBJ databases">
        <title>Genomic Encyclopedia of Archaeal and Bacterial Type Strains, Phase II (KMG-II): from individual species to whole genera.</title>
        <authorList>
            <person name="Goeker M."/>
        </authorList>
    </citation>
    <scope>NUCLEOTIDE SEQUENCE [LARGE SCALE GENOMIC DNA]</scope>
    <source>
        <strain evidence="7 8">DSM 23382</strain>
    </source>
</reference>
<dbReference type="SUPFAM" id="SSF51120">
    <property type="entry name" value="beta-Roll"/>
    <property type="match status" value="5"/>
</dbReference>
<dbReference type="InterPro" id="IPR013858">
    <property type="entry name" value="Peptidase_M10B_C"/>
</dbReference>
<comment type="caution">
    <text evidence="7">The sequence shown here is derived from an EMBL/GenBank/DDBJ whole genome shotgun (WGS) entry which is preliminary data.</text>
</comment>
<dbReference type="Gene3D" id="3.40.390.10">
    <property type="entry name" value="Collagenase (Catalytic Domain)"/>
    <property type="match status" value="1"/>
</dbReference>
<dbReference type="InterPro" id="IPR018511">
    <property type="entry name" value="Hemolysin-typ_Ca-bd_CS"/>
</dbReference>
<feature type="domain" description="Peptidase metallopeptidase" evidence="6">
    <location>
        <begin position="104"/>
        <end position="272"/>
    </location>
</feature>
<organism evidence="7 8">
    <name type="scientific">Breoghania corrubedonensis</name>
    <dbReference type="NCBI Taxonomy" id="665038"/>
    <lineage>
        <taxon>Bacteria</taxon>
        <taxon>Pseudomonadati</taxon>
        <taxon>Pseudomonadota</taxon>
        <taxon>Alphaproteobacteria</taxon>
        <taxon>Hyphomicrobiales</taxon>
        <taxon>Stappiaceae</taxon>
        <taxon>Breoghania</taxon>
    </lineage>
</organism>
<dbReference type="Pfam" id="PF08548">
    <property type="entry name" value="Peptidase_M10_C"/>
    <property type="match status" value="1"/>
</dbReference>